<dbReference type="OrthoDB" id="7431670at2"/>
<comment type="subcellular location">
    <subcellularLocation>
        <location evidence="1">Membrane</location>
        <topology evidence="1">Multi-pass membrane protein</topology>
    </subcellularLocation>
</comment>
<feature type="transmembrane region" description="Helical" evidence="6">
    <location>
        <begin position="427"/>
        <end position="443"/>
    </location>
</feature>
<evidence type="ECO:0000256" key="2">
    <source>
        <dbReference type="ARBA" id="ARBA00022692"/>
    </source>
</evidence>
<dbReference type="AlphaFoldDB" id="A0A563EA09"/>
<reference evidence="8 9" key="1">
    <citation type="submission" date="2019-05" db="EMBL/GenBank/DDBJ databases">
        <authorList>
            <person name="Lee S.D."/>
        </authorList>
    </citation>
    <scope>NUCLEOTIDE SEQUENCE [LARGE SCALE GENOMIC DNA]</scope>
    <source>
        <strain evidence="8 9">C5-26</strain>
    </source>
</reference>
<feature type="region of interest" description="Disordered" evidence="5">
    <location>
        <begin position="723"/>
        <end position="747"/>
    </location>
</feature>
<sequence length="747" mass="80642">MQILQSRARGWMRHTWDAVVGSDPGLTRLRQALFAALAMAGALAVELALCLLTHANQMSTVVAMLLGAMVAMIGSNALGGTGGWSKVRTAAFFPVAMGLGIGLGVAVGTHIDVMLMTFVAVMFVAVYVRRFGMDFFFYGFMLWMGYFFSSFLHATVSTVPHLMLAIVLGTAWVLLLSVTVTRTNPKRTLRRVRSSFNARARRLARASAYLVMADPDDATEVARRRRKVGAQRGRLAEAALMIDGWSADSDALPQGWSASAVRRRLVDLQLCLGQLTTASQDLVGADRELRRAAVQALWALTLGHNADAATAAAHLRGLAESDRLGTADERRSARHLAVGVLDYVELEPDIGEPPGVTGLDDDQFTPAVALAFGYLPGSPAVVRDVDARGRRWNPLSRLDFTTRQAVQVAVAGALAIVFGRMLDPHRYYWAVIAALVAFAGTGTRSETALKATNRVIGTLVGLFAGILLAHLTTGHTVWTLAVIVVSMSCGFYLVRISYAYMIFFVTIMVAQLYSVLHEFSDDLLFLRLKETALGGLIGIVVGLVVTPVSTRDAVESVRRNLLLSLRDFLLAIRGHLQPNEPTDPPDLDGPLRDLDTRLRALLQVGAPLTRPLLAANSPRWARHNLTLYADTVRRAQALTRSVRAEAGTDEHLAAAVTALARTTAALAAISSPLGAAPPPGPGHLDLEAADREIGAARANAGHLRAVRQDLVRLHAALRQMIGPFDNTDVSTRDENDEPDLSRSAQSR</sequence>
<reference evidence="8 9" key="2">
    <citation type="submission" date="2019-08" db="EMBL/GenBank/DDBJ databases">
        <title>Jejuicoccus antrihumi gen. nov., sp. nov., a new member of the family Dermacoccaceae isolated from a cave.</title>
        <authorList>
            <person name="Schumann P."/>
            <person name="Kim I.S."/>
        </authorList>
    </citation>
    <scope>NUCLEOTIDE SEQUENCE [LARGE SCALE GENOMIC DNA]</scope>
    <source>
        <strain evidence="8 9">C5-26</strain>
    </source>
</reference>
<name>A0A563EA09_9MICO</name>
<feature type="transmembrane region" description="Helical" evidence="6">
    <location>
        <begin position="90"/>
        <end position="107"/>
    </location>
</feature>
<dbReference type="GO" id="GO:0016020">
    <property type="term" value="C:membrane"/>
    <property type="evidence" value="ECO:0007669"/>
    <property type="project" value="UniProtKB-SubCell"/>
</dbReference>
<accession>A0A563EA09</accession>
<feature type="transmembrane region" description="Helical" evidence="6">
    <location>
        <begin position="400"/>
        <end position="421"/>
    </location>
</feature>
<feature type="transmembrane region" description="Helical" evidence="6">
    <location>
        <begin position="113"/>
        <end position="128"/>
    </location>
</feature>
<evidence type="ECO:0000259" key="7">
    <source>
        <dbReference type="Pfam" id="PF13515"/>
    </source>
</evidence>
<feature type="transmembrane region" description="Helical" evidence="6">
    <location>
        <begin position="501"/>
        <end position="519"/>
    </location>
</feature>
<dbReference type="InterPro" id="IPR049453">
    <property type="entry name" value="Memb_transporter_dom"/>
</dbReference>
<evidence type="ECO:0000313" key="8">
    <source>
        <dbReference type="EMBL" id="TWP39041.1"/>
    </source>
</evidence>
<comment type="caution">
    <text evidence="8">The sequence shown here is derived from an EMBL/GenBank/DDBJ whole genome shotgun (WGS) entry which is preliminary data.</text>
</comment>
<gene>
    <name evidence="8" type="ORF">FGL98_01240</name>
</gene>
<evidence type="ECO:0000256" key="3">
    <source>
        <dbReference type="ARBA" id="ARBA00022989"/>
    </source>
</evidence>
<evidence type="ECO:0000313" key="9">
    <source>
        <dbReference type="Proteomes" id="UP000320244"/>
    </source>
</evidence>
<organism evidence="8 9">
    <name type="scientific">Leekyejoonella antrihumi</name>
    <dbReference type="NCBI Taxonomy" id="1660198"/>
    <lineage>
        <taxon>Bacteria</taxon>
        <taxon>Bacillati</taxon>
        <taxon>Actinomycetota</taxon>
        <taxon>Actinomycetes</taxon>
        <taxon>Micrococcales</taxon>
        <taxon>Dermacoccaceae</taxon>
        <taxon>Leekyejoonella</taxon>
    </lineage>
</organism>
<feature type="transmembrane region" description="Helical" evidence="6">
    <location>
        <begin position="61"/>
        <end position="78"/>
    </location>
</feature>
<feature type="transmembrane region" description="Helical" evidence="6">
    <location>
        <begin position="455"/>
        <end position="471"/>
    </location>
</feature>
<dbReference type="EMBL" id="VCQV01000001">
    <property type="protein sequence ID" value="TWP39041.1"/>
    <property type="molecule type" value="Genomic_DNA"/>
</dbReference>
<dbReference type="RefSeq" id="WP_146314822.1">
    <property type="nucleotide sequence ID" value="NZ_VCQV01000001.1"/>
</dbReference>
<feature type="transmembrane region" description="Helical" evidence="6">
    <location>
        <begin position="477"/>
        <end position="494"/>
    </location>
</feature>
<evidence type="ECO:0000256" key="5">
    <source>
        <dbReference type="SAM" id="MobiDB-lite"/>
    </source>
</evidence>
<feature type="transmembrane region" description="Helical" evidence="6">
    <location>
        <begin position="162"/>
        <end position="181"/>
    </location>
</feature>
<feature type="domain" description="Integral membrane bound transporter" evidence="7">
    <location>
        <begin position="414"/>
        <end position="541"/>
    </location>
</feature>
<evidence type="ECO:0000256" key="4">
    <source>
        <dbReference type="ARBA" id="ARBA00023136"/>
    </source>
</evidence>
<keyword evidence="4 6" id="KW-0472">Membrane</keyword>
<evidence type="ECO:0000256" key="6">
    <source>
        <dbReference type="SAM" id="Phobius"/>
    </source>
</evidence>
<feature type="transmembrane region" description="Helical" evidence="6">
    <location>
        <begin position="531"/>
        <end position="550"/>
    </location>
</feature>
<protein>
    <submittedName>
        <fullName evidence="8">FUSC family protein</fullName>
    </submittedName>
</protein>
<keyword evidence="3 6" id="KW-1133">Transmembrane helix</keyword>
<evidence type="ECO:0000256" key="1">
    <source>
        <dbReference type="ARBA" id="ARBA00004141"/>
    </source>
</evidence>
<feature type="transmembrane region" description="Helical" evidence="6">
    <location>
        <begin position="32"/>
        <end position="55"/>
    </location>
</feature>
<proteinExistence type="predicted"/>
<feature type="transmembrane region" description="Helical" evidence="6">
    <location>
        <begin position="135"/>
        <end position="156"/>
    </location>
</feature>
<dbReference type="Proteomes" id="UP000320244">
    <property type="component" value="Unassembled WGS sequence"/>
</dbReference>
<dbReference type="Pfam" id="PF13515">
    <property type="entry name" value="FUSC_2"/>
    <property type="match status" value="1"/>
</dbReference>
<keyword evidence="2 6" id="KW-0812">Transmembrane</keyword>
<keyword evidence="9" id="KW-1185">Reference proteome</keyword>